<feature type="transmembrane region" description="Helical" evidence="7">
    <location>
        <begin position="350"/>
        <end position="374"/>
    </location>
</feature>
<dbReference type="InterPro" id="IPR000832">
    <property type="entry name" value="GPCR_2_secretin-like"/>
</dbReference>
<keyword evidence="5 7" id="KW-0472">Membrane</keyword>
<evidence type="ECO:0000259" key="9">
    <source>
        <dbReference type="PROSITE" id="PS50261"/>
    </source>
</evidence>
<dbReference type="Proteomes" id="UP001652625">
    <property type="component" value="Chromosome 12"/>
</dbReference>
<dbReference type="PANTHER" id="PTHR12011">
    <property type="entry name" value="ADHESION G-PROTEIN COUPLED RECEPTOR"/>
    <property type="match status" value="1"/>
</dbReference>
<feature type="transmembrane region" description="Helical" evidence="7">
    <location>
        <begin position="425"/>
        <end position="448"/>
    </location>
</feature>
<keyword evidence="2 7" id="KW-0812">Transmembrane</keyword>
<dbReference type="Gene3D" id="2.60.220.50">
    <property type="match status" value="1"/>
</dbReference>
<dbReference type="PROSITE" id="PS50221">
    <property type="entry name" value="GAIN_B"/>
    <property type="match status" value="1"/>
</dbReference>
<feature type="domain" description="G-protein coupled receptors family 2 profile 2" evidence="9">
    <location>
        <begin position="279"/>
        <end position="518"/>
    </location>
</feature>
<dbReference type="RefSeq" id="XP_065669447.1">
    <property type="nucleotide sequence ID" value="XM_065813375.1"/>
</dbReference>
<accession>A0ABM4D583</accession>
<evidence type="ECO:0000256" key="7">
    <source>
        <dbReference type="SAM" id="Phobius"/>
    </source>
</evidence>
<dbReference type="InterPro" id="IPR057244">
    <property type="entry name" value="GAIN_B"/>
</dbReference>
<reference evidence="11" key="1">
    <citation type="submission" date="2025-08" db="UniProtKB">
        <authorList>
            <consortium name="RefSeq"/>
        </authorList>
    </citation>
    <scope>IDENTIFICATION</scope>
</reference>
<dbReference type="InterPro" id="IPR000203">
    <property type="entry name" value="GPS"/>
</dbReference>
<dbReference type="SMART" id="SM00303">
    <property type="entry name" value="GPS"/>
    <property type="match status" value="1"/>
</dbReference>
<feature type="transmembrane region" description="Helical" evidence="7">
    <location>
        <begin position="494"/>
        <end position="517"/>
    </location>
</feature>
<dbReference type="InterPro" id="IPR046338">
    <property type="entry name" value="GAIN_dom_sf"/>
</dbReference>
<dbReference type="GeneID" id="136088756"/>
<keyword evidence="10" id="KW-1185">Reference proteome</keyword>
<dbReference type="Pfam" id="PF00002">
    <property type="entry name" value="7tm_2"/>
    <property type="match status" value="1"/>
</dbReference>
<dbReference type="PROSITE" id="PS00650">
    <property type="entry name" value="G_PROTEIN_RECEP_F2_2"/>
    <property type="match status" value="1"/>
</dbReference>
<feature type="domain" description="GAIN-B" evidence="8">
    <location>
        <begin position="123"/>
        <end position="270"/>
    </location>
</feature>
<feature type="transmembrane region" description="Helical" evidence="7">
    <location>
        <begin position="469"/>
        <end position="488"/>
    </location>
</feature>
<feature type="transmembrane region" description="Helical" evidence="7">
    <location>
        <begin position="282"/>
        <end position="306"/>
    </location>
</feature>
<evidence type="ECO:0000256" key="6">
    <source>
        <dbReference type="ARBA" id="ARBA00023157"/>
    </source>
</evidence>
<evidence type="ECO:0000256" key="2">
    <source>
        <dbReference type="ARBA" id="ARBA00022692"/>
    </source>
</evidence>
<evidence type="ECO:0000256" key="1">
    <source>
        <dbReference type="ARBA" id="ARBA00004141"/>
    </source>
</evidence>
<keyword evidence="4 7" id="KW-1133">Transmembrane helix</keyword>
<comment type="subcellular location">
    <subcellularLocation>
        <location evidence="1">Membrane</location>
        <topology evidence="1">Multi-pass membrane protein</topology>
    </subcellularLocation>
</comment>
<name>A0ABM4D583_HYDVU</name>
<feature type="transmembrane region" description="Helical" evidence="7">
    <location>
        <begin position="386"/>
        <end position="405"/>
    </location>
</feature>
<feature type="transmembrane region" description="Helical" evidence="7">
    <location>
        <begin position="318"/>
        <end position="338"/>
    </location>
</feature>
<dbReference type="Gene3D" id="1.20.1070.10">
    <property type="entry name" value="Rhodopsin 7-helix transmembrane proteins"/>
    <property type="match status" value="1"/>
</dbReference>
<evidence type="ECO:0000313" key="11">
    <source>
        <dbReference type="RefSeq" id="XP_065669447.1"/>
    </source>
</evidence>
<dbReference type="PRINTS" id="PR00249">
    <property type="entry name" value="GPCRSECRETIN"/>
</dbReference>
<gene>
    <name evidence="11" type="primary">LOC136088756</name>
</gene>
<dbReference type="InterPro" id="IPR017983">
    <property type="entry name" value="GPCR_2_secretin-like_CS"/>
</dbReference>
<keyword evidence="3" id="KW-0732">Signal</keyword>
<protein>
    <submittedName>
        <fullName evidence="11">Adhesion G-protein coupled receptor D1-like isoform X3</fullName>
    </submittedName>
</protein>
<evidence type="ECO:0000256" key="4">
    <source>
        <dbReference type="ARBA" id="ARBA00022989"/>
    </source>
</evidence>
<evidence type="ECO:0000259" key="8">
    <source>
        <dbReference type="PROSITE" id="PS50221"/>
    </source>
</evidence>
<evidence type="ECO:0000313" key="10">
    <source>
        <dbReference type="Proteomes" id="UP001652625"/>
    </source>
</evidence>
<organism evidence="10 11">
    <name type="scientific">Hydra vulgaris</name>
    <name type="common">Hydra</name>
    <name type="synonym">Hydra attenuata</name>
    <dbReference type="NCBI Taxonomy" id="6087"/>
    <lineage>
        <taxon>Eukaryota</taxon>
        <taxon>Metazoa</taxon>
        <taxon>Cnidaria</taxon>
        <taxon>Hydrozoa</taxon>
        <taxon>Hydroidolina</taxon>
        <taxon>Anthoathecata</taxon>
        <taxon>Aplanulata</taxon>
        <taxon>Hydridae</taxon>
        <taxon>Hydra</taxon>
    </lineage>
</organism>
<proteinExistence type="predicted"/>
<dbReference type="Pfam" id="PF01825">
    <property type="entry name" value="GPS"/>
    <property type="match status" value="1"/>
</dbReference>
<evidence type="ECO:0000256" key="3">
    <source>
        <dbReference type="ARBA" id="ARBA00022729"/>
    </source>
</evidence>
<dbReference type="InterPro" id="IPR017981">
    <property type="entry name" value="GPCR_2-like_7TM"/>
</dbReference>
<sequence>MLYAVKALSQKTTAASISSSSTTFTSQKIATFSSTTFTSQNIATVSSTTFTPQNKATVSSANGSNILDRFLNDKLFSEFPHSKSKDNDKIILNKLQNIEIQGLIAANNLSDGGFFVINSSIADAISSKQKLPFNFGLSDQSSLTNGIEVEGKSNDFMAMFASKYKNIHTSFSDNIQIEDNGMVRSGYFVNSILLSAIVANQSVVEKVTVKLHHLNQSGFEESVCAFWNSSGKGFWSTIGCKTFYSSNYSTTCLCSHLTNFAILTSIKGFQISKTHQKALNTITLIFSGLSIFFLIIGIIIILLILIGYKKRTKHIIHLNLMISLLIAQTVFVFGVDAVKYKILCKSVAYILHYFWLATFGWMLIEGIYLYIVILKVFAEPKKYIRIYFLTAWGIPLFIVVITNLVNKNAYSVTNHCWLSNSYDTVWAFLGPVLGIIVINGSILLMVLIQIVKLNNSNKLSNNLRAGFRSSIILLPILGVTWIFGYLSFGSETLFFQYIFAVLNSAQGFLLTLFHCFLNEEIWTSFKRRLSVVFYSSKFSDIKFENPLLSRTSYNISCAQQSMGQPAKCSFLSSNVS</sequence>
<dbReference type="PANTHER" id="PTHR12011:SF347">
    <property type="entry name" value="FI21270P1-RELATED"/>
    <property type="match status" value="1"/>
</dbReference>
<keyword evidence="6" id="KW-1015">Disulfide bond</keyword>
<dbReference type="PROSITE" id="PS50261">
    <property type="entry name" value="G_PROTEIN_RECEP_F2_4"/>
    <property type="match status" value="1"/>
</dbReference>
<evidence type="ECO:0000256" key="5">
    <source>
        <dbReference type="ARBA" id="ARBA00023136"/>
    </source>
</evidence>